<gene>
    <name evidence="1" type="ORF">COO91_01943</name>
</gene>
<dbReference type="RefSeq" id="WP_100898067.1">
    <property type="nucleotide sequence ID" value="NZ_CAWNNC010000001.1"/>
</dbReference>
<dbReference type="AlphaFoldDB" id="A0A2K8SKQ0"/>
<keyword evidence="2" id="KW-1185">Reference proteome</keyword>
<accession>A0A2K8SKQ0</accession>
<organism evidence="1 2">
    <name type="scientific">Nostoc flagelliforme CCNUN1</name>
    <dbReference type="NCBI Taxonomy" id="2038116"/>
    <lineage>
        <taxon>Bacteria</taxon>
        <taxon>Bacillati</taxon>
        <taxon>Cyanobacteriota</taxon>
        <taxon>Cyanophyceae</taxon>
        <taxon>Nostocales</taxon>
        <taxon>Nostocaceae</taxon>
        <taxon>Nostoc</taxon>
    </lineage>
</organism>
<reference evidence="1 2" key="1">
    <citation type="submission" date="2017-11" db="EMBL/GenBank/DDBJ databases">
        <title>Complete genome of a free-living desiccation-tolerant cyanobacterium and its photosynthetic adaptation to extreme terrestrial habitat.</title>
        <authorList>
            <person name="Shang J."/>
        </authorList>
    </citation>
    <scope>NUCLEOTIDE SEQUENCE [LARGE SCALE GENOMIC DNA]</scope>
    <source>
        <strain evidence="1 2">CCNUN1</strain>
    </source>
</reference>
<dbReference type="KEGG" id="nfl:COO91_01943"/>
<dbReference type="OrthoDB" id="572726at2"/>
<evidence type="ECO:0000313" key="1">
    <source>
        <dbReference type="EMBL" id="AUB36044.1"/>
    </source>
</evidence>
<dbReference type="Proteomes" id="UP000232003">
    <property type="component" value="Chromosome"/>
</dbReference>
<evidence type="ECO:0000313" key="2">
    <source>
        <dbReference type="Proteomes" id="UP000232003"/>
    </source>
</evidence>
<name>A0A2K8SKQ0_9NOSO</name>
<sequence length="189" mass="20945">MSAKVKIVRALVKFAAGKKFPSKYAGKPDRINVVFLTDGGDDITVWGDEDDELLRCLPKGQAVQLLCDDKNQYSVVETDELEEILASHRQKAVVPNSVPNGVPDGFPAAPPPRAAKQLQVEDFRFWSQEERAAIAQVVTQNADLLAFCLKTSQDKFLKAGLVQEEESMRTLAVTLFIETVRQIRDRGAT</sequence>
<proteinExistence type="predicted"/>
<protein>
    <submittedName>
        <fullName evidence="1">Uncharacterized protein</fullName>
    </submittedName>
</protein>
<dbReference type="EMBL" id="CP024785">
    <property type="protein sequence ID" value="AUB36044.1"/>
    <property type="molecule type" value="Genomic_DNA"/>
</dbReference>